<keyword evidence="3" id="KW-1185">Reference proteome</keyword>
<reference evidence="2" key="2">
    <citation type="submission" date="2020-09" db="EMBL/GenBank/DDBJ databases">
        <authorList>
            <person name="Sun Q."/>
            <person name="Zhou Y."/>
        </authorList>
    </citation>
    <scope>NUCLEOTIDE SEQUENCE</scope>
    <source>
        <strain evidence="2">CGMCC 1.15360</strain>
    </source>
</reference>
<proteinExistence type="predicted"/>
<reference evidence="2" key="1">
    <citation type="journal article" date="2014" name="Int. J. Syst. Evol. Microbiol.">
        <title>Complete genome sequence of Corynebacterium casei LMG S-19264T (=DSM 44701T), isolated from a smear-ripened cheese.</title>
        <authorList>
            <consortium name="US DOE Joint Genome Institute (JGI-PGF)"/>
            <person name="Walter F."/>
            <person name="Albersmeier A."/>
            <person name="Kalinowski J."/>
            <person name="Ruckert C."/>
        </authorList>
    </citation>
    <scope>NUCLEOTIDE SEQUENCE</scope>
    <source>
        <strain evidence="2">CGMCC 1.15360</strain>
    </source>
</reference>
<feature type="region of interest" description="Disordered" evidence="1">
    <location>
        <begin position="52"/>
        <end position="106"/>
    </location>
</feature>
<comment type="caution">
    <text evidence="2">The sequence shown here is derived from an EMBL/GenBank/DDBJ whole genome shotgun (WGS) entry which is preliminary data.</text>
</comment>
<name>A0A916YVS4_9SPHN</name>
<evidence type="ECO:0000313" key="3">
    <source>
        <dbReference type="Proteomes" id="UP000612349"/>
    </source>
</evidence>
<protein>
    <submittedName>
        <fullName evidence="2">Uncharacterized protein</fullName>
    </submittedName>
</protein>
<evidence type="ECO:0000256" key="1">
    <source>
        <dbReference type="SAM" id="MobiDB-lite"/>
    </source>
</evidence>
<dbReference type="EMBL" id="BMIP01000001">
    <property type="protein sequence ID" value="GGD61772.1"/>
    <property type="molecule type" value="Genomic_DNA"/>
</dbReference>
<evidence type="ECO:0000313" key="2">
    <source>
        <dbReference type="EMBL" id="GGD61772.1"/>
    </source>
</evidence>
<organism evidence="2 3">
    <name type="scientific">Croceicoccus mobilis</name>
    <dbReference type="NCBI Taxonomy" id="1703339"/>
    <lineage>
        <taxon>Bacteria</taxon>
        <taxon>Pseudomonadati</taxon>
        <taxon>Pseudomonadota</taxon>
        <taxon>Alphaproteobacteria</taxon>
        <taxon>Sphingomonadales</taxon>
        <taxon>Erythrobacteraceae</taxon>
        <taxon>Croceicoccus</taxon>
    </lineage>
</organism>
<gene>
    <name evidence="2" type="ORF">GCM10010990_09050</name>
</gene>
<sequence>MRGRPARVIRSKHVWDRPRLLNPNDPRSPAYAERHQQSVTDLGNGMRIVSMGKPVTAPGRTPTVLPSKPPKPEDPAVSNVTPADTPGLTPVTSRDWRKDYGLGSGS</sequence>
<dbReference type="AlphaFoldDB" id="A0A916YVS4"/>
<accession>A0A916YVS4</accession>
<dbReference type="Proteomes" id="UP000612349">
    <property type="component" value="Unassembled WGS sequence"/>
</dbReference>